<dbReference type="SUPFAM" id="SSF53850">
    <property type="entry name" value="Periplasmic binding protein-like II"/>
    <property type="match status" value="1"/>
</dbReference>
<evidence type="ECO:0000256" key="2">
    <source>
        <dbReference type="ARBA" id="ARBA00008520"/>
    </source>
</evidence>
<dbReference type="GO" id="GO:0042597">
    <property type="term" value="C:periplasmic space"/>
    <property type="evidence" value="ECO:0007669"/>
    <property type="project" value="UniProtKB-SubCell"/>
</dbReference>
<name>A0A228HTD4_9BURK</name>
<proteinExistence type="inferred from homology"/>
<dbReference type="InterPro" id="IPR050490">
    <property type="entry name" value="Bact_solute-bd_prot1"/>
</dbReference>
<dbReference type="EMBL" id="NKFA01000035">
    <property type="protein sequence ID" value="OXI33430.1"/>
    <property type="molecule type" value="Genomic_DNA"/>
</dbReference>
<reference evidence="5" key="1">
    <citation type="submission" date="2017-06" db="EMBL/GenBank/DDBJ databases">
        <authorList>
            <person name="LiPuma J."/>
            <person name="Spilker T."/>
        </authorList>
    </citation>
    <scope>NUCLEOTIDE SEQUENCE [LARGE SCALE GENOMIC DNA]</scope>
    <source>
        <strain evidence="5">AU17325</strain>
    </source>
</reference>
<dbReference type="PANTHER" id="PTHR43649:SF30">
    <property type="entry name" value="ABC TRANSPORTER SUBSTRATE-BINDING PROTEIN"/>
    <property type="match status" value="1"/>
</dbReference>
<evidence type="ECO:0000256" key="3">
    <source>
        <dbReference type="SAM" id="MobiDB-lite"/>
    </source>
</evidence>
<dbReference type="OrthoDB" id="4393730at2"/>
<dbReference type="AlphaFoldDB" id="A0A228HTD4"/>
<sequence length="463" mass="49657">MNRTTGKRGRLRDGSRPHRMPHVPIAARHRPCATRRAPLAVRNDSTTTWRQQMFNRLRAATFAVLSVLAAQVCAAPVTLDVTGWKGGGAEPANMAALIAKFEKENPDIKVKFEYMSRNDTTTVVSSRLQGGNGPDVLMIDRELMRQWQGAHQLLDLSGEKWVPTIWRGVRNHTQIGGKTYMLPMELVGIGLFANLDLLKRAGVATVPTDVDQLKAACGKLAAAGITPMLLPAKEGWAPAALVIASGLAAGGGDADARAESFVGAGSARFAADPAFKQSMAALKVLADAKCFVPRLNNGVSAWSTGLTEFQAGRVAMMPQGAWNIAKFSATKGLSFQFAPLPALVPGNGPVALDMLGTAWAINAASHQTDAAKKWLAFWARPDNDRQFLDAEAGFSPFEGGTDAMPPQAQPYAAVQKNGHVVLYPKGVWTGTLFTAIWNSMSAYFLDIGQDPAKLLARWDAAAR</sequence>
<comment type="similarity">
    <text evidence="2">Belongs to the bacterial solute-binding protein 1 family.</text>
</comment>
<dbReference type="Proteomes" id="UP000214600">
    <property type="component" value="Unassembled WGS sequence"/>
</dbReference>
<gene>
    <name evidence="4" type="ORF">CFB84_39030</name>
</gene>
<comment type="caution">
    <text evidence="4">The sequence shown here is derived from an EMBL/GenBank/DDBJ whole genome shotgun (WGS) entry which is preliminary data.</text>
</comment>
<dbReference type="Pfam" id="PF01547">
    <property type="entry name" value="SBP_bac_1"/>
    <property type="match status" value="1"/>
</dbReference>
<reference evidence="4 5" key="2">
    <citation type="submission" date="2017-08" db="EMBL/GenBank/DDBJ databases">
        <title>WGS of novel Burkholderia cepaca complex species.</title>
        <authorList>
            <person name="Lipuma J."/>
            <person name="Spilker T."/>
        </authorList>
    </citation>
    <scope>NUCLEOTIDE SEQUENCE [LARGE SCALE GENOMIC DNA]</scope>
    <source>
        <strain evidence="4 5">AU17325</strain>
    </source>
</reference>
<evidence type="ECO:0008006" key="6">
    <source>
        <dbReference type="Google" id="ProtNLM"/>
    </source>
</evidence>
<feature type="compositionally biased region" description="Basic residues" evidence="3">
    <location>
        <begin position="1"/>
        <end position="10"/>
    </location>
</feature>
<comment type="subcellular location">
    <subcellularLocation>
        <location evidence="1">Periplasm</location>
    </subcellularLocation>
</comment>
<feature type="region of interest" description="Disordered" evidence="3">
    <location>
        <begin position="1"/>
        <end position="22"/>
    </location>
</feature>
<protein>
    <recommendedName>
        <fullName evidence="6">Family 1 extracellular solute-binding protein</fullName>
    </recommendedName>
</protein>
<dbReference type="PANTHER" id="PTHR43649">
    <property type="entry name" value="ARABINOSE-BINDING PROTEIN-RELATED"/>
    <property type="match status" value="1"/>
</dbReference>
<organism evidence="4 5">
    <name type="scientific">Burkholderia aenigmatica</name>
    <dbReference type="NCBI Taxonomy" id="2015348"/>
    <lineage>
        <taxon>Bacteria</taxon>
        <taxon>Pseudomonadati</taxon>
        <taxon>Pseudomonadota</taxon>
        <taxon>Betaproteobacteria</taxon>
        <taxon>Burkholderiales</taxon>
        <taxon>Burkholderiaceae</taxon>
        <taxon>Burkholderia</taxon>
        <taxon>Burkholderia cepacia complex</taxon>
    </lineage>
</organism>
<evidence type="ECO:0000313" key="5">
    <source>
        <dbReference type="Proteomes" id="UP000214600"/>
    </source>
</evidence>
<dbReference type="InterPro" id="IPR006059">
    <property type="entry name" value="SBP"/>
</dbReference>
<evidence type="ECO:0000256" key="1">
    <source>
        <dbReference type="ARBA" id="ARBA00004418"/>
    </source>
</evidence>
<accession>A0A228HTD4</accession>
<dbReference type="Gene3D" id="3.40.190.10">
    <property type="entry name" value="Periplasmic binding protein-like II"/>
    <property type="match status" value="2"/>
</dbReference>
<evidence type="ECO:0000313" key="4">
    <source>
        <dbReference type="EMBL" id="OXI33430.1"/>
    </source>
</evidence>